<dbReference type="InterPro" id="IPR010982">
    <property type="entry name" value="Lambda_DNA-bd_dom_sf"/>
</dbReference>
<dbReference type="PROSITE" id="PS50943">
    <property type="entry name" value="HTH_CROC1"/>
    <property type="match status" value="1"/>
</dbReference>
<comment type="caution">
    <text evidence="3">The sequence shown here is derived from an EMBL/GenBank/DDBJ whole genome shotgun (WGS) entry which is preliminary data.</text>
</comment>
<dbReference type="OrthoDB" id="1446321at2"/>
<name>A0A6L3ZEU2_9FLAO</name>
<accession>A0A6L3ZEU2</accession>
<evidence type="ECO:0000259" key="2">
    <source>
        <dbReference type="PROSITE" id="PS50943"/>
    </source>
</evidence>
<dbReference type="Proteomes" id="UP000484164">
    <property type="component" value="Unassembled WGS sequence"/>
</dbReference>
<dbReference type="InterPro" id="IPR001387">
    <property type="entry name" value="Cro/C1-type_HTH"/>
</dbReference>
<dbReference type="SMART" id="SM00530">
    <property type="entry name" value="HTH_XRE"/>
    <property type="match status" value="1"/>
</dbReference>
<evidence type="ECO:0000313" key="3">
    <source>
        <dbReference type="EMBL" id="KAB2816313.1"/>
    </source>
</evidence>
<dbReference type="EMBL" id="WBVQ01000002">
    <property type="protein sequence ID" value="KAB2816313.1"/>
    <property type="molecule type" value="Genomic_DNA"/>
</dbReference>
<keyword evidence="4" id="KW-1185">Reference proteome</keyword>
<proteinExistence type="predicted"/>
<feature type="domain" description="HTH cro/C1-type" evidence="2">
    <location>
        <begin position="10"/>
        <end position="64"/>
    </location>
</feature>
<dbReference type="GO" id="GO:0003700">
    <property type="term" value="F:DNA-binding transcription factor activity"/>
    <property type="evidence" value="ECO:0007669"/>
    <property type="project" value="TreeGrafter"/>
</dbReference>
<dbReference type="Gene3D" id="1.10.260.40">
    <property type="entry name" value="lambda repressor-like DNA-binding domains"/>
    <property type="match status" value="1"/>
</dbReference>
<reference evidence="3 4" key="1">
    <citation type="submission" date="2019-10" db="EMBL/GenBank/DDBJ databases">
        <title>Genome sequence of Phaeocystidibacter marisrubri JCM30614 (type strain).</title>
        <authorList>
            <person name="Bowman J.P."/>
        </authorList>
    </citation>
    <scope>NUCLEOTIDE SEQUENCE [LARGE SCALE GENOMIC DNA]</scope>
    <source>
        <strain evidence="3 4">JCM 30614</strain>
    </source>
</reference>
<dbReference type="GO" id="GO:0003677">
    <property type="term" value="F:DNA binding"/>
    <property type="evidence" value="ECO:0007669"/>
    <property type="project" value="UniProtKB-KW"/>
</dbReference>
<dbReference type="CDD" id="cd00093">
    <property type="entry name" value="HTH_XRE"/>
    <property type="match status" value="1"/>
</dbReference>
<keyword evidence="1" id="KW-0238">DNA-binding</keyword>
<dbReference type="Pfam" id="PF01381">
    <property type="entry name" value="HTH_3"/>
    <property type="match status" value="1"/>
</dbReference>
<dbReference type="RefSeq" id="WP_151693740.1">
    <property type="nucleotide sequence ID" value="NZ_BMGX01000001.1"/>
</dbReference>
<evidence type="ECO:0000256" key="1">
    <source>
        <dbReference type="ARBA" id="ARBA00023125"/>
    </source>
</evidence>
<protein>
    <submittedName>
        <fullName evidence="3">Helix-turn-helix transcriptional regulator</fullName>
    </submittedName>
</protein>
<organism evidence="3 4">
    <name type="scientific">Phaeocystidibacter marisrubri</name>
    <dbReference type="NCBI Taxonomy" id="1577780"/>
    <lineage>
        <taxon>Bacteria</taxon>
        <taxon>Pseudomonadati</taxon>
        <taxon>Bacteroidota</taxon>
        <taxon>Flavobacteriia</taxon>
        <taxon>Flavobacteriales</taxon>
        <taxon>Phaeocystidibacteraceae</taxon>
        <taxon>Phaeocystidibacter</taxon>
    </lineage>
</organism>
<gene>
    <name evidence="3" type="ORF">F8C82_11555</name>
</gene>
<dbReference type="PANTHER" id="PTHR46797:SF1">
    <property type="entry name" value="METHYLPHOSPHONATE SYNTHASE"/>
    <property type="match status" value="1"/>
</dbReference>
<dbReference type="SUPFAM" id="SSF47413">
    <property type="entry name" value="lambda repressor-like DNA-binding domains"/>
    <property type="match status" value="1"/>
</dbReference>
<dbReference type="PANTHER" id="PTHR46797">
    <property type="entry name" value="HTH-TYPE TRANSCRIPTIONAL REGULATOR"/>
    <property type="match status" value="1"/>
</dbReference>
<sequence length="70" mass="7886">MHLTEITKALVEKRKILGITQERLALITGISARTIKELERGKGNPSFDTLFKIADTLGMEIRVETKLPNH</sequence>
<dbReference type="AlphaFoldDB" id="A0A6L3ZEU2"/>
<dbReference type="GO" id="GO:0005829">
    <property type="term" value="C:cytosol"/>
    <property type="evidence" value="ECO:0007669"/>
    <property type="project" value="TreeGrafter"/>
</dbReference>
<evidence type="ECO:0000313" key="4">
    <source>
        <dbReference type="Proteomes" id="UP000484164"/>
    </source>
</evidence>
<dbReference type="InterPro" id="IPR050807">
    <property type="entry name" value="TransReg_Diox_bact_type"/>
</dbReference>